<dbReference type="InterPro" id="IPR001041">
    <property type="entry name" value="2Fe-2S_ferredoxin-type"/>
</dbReference>
<dbReference type="InterPro" id="IPR036010">
    <property type="entry name" value="2Fe-2S_ferredoxin-like_sf"/>
</dbReference>
<keyword evidence="2" id="KW-1003">Cell membrane</keyword>
<dbReference type="PROSITE" id="PS51085">
    <property type="entry name" value="2FE2S_FER_2"/>
    <property type="match status" value="1"/>
</dbReference>
<dbReference type="Pfam" id="PF00211">
    <property type="entry name" value="Guanylate_cyc"/>
    <property type="match status" value="1"/>
</dbReference>
<dbReference type="Gene3D" id="3.30.70.1230">
    <property type="entry name" value="Nucleotide cyclase"/>
    <property type="match status" value="1"/>
</dbReference>
<evidence type="ECO:0000256" key="1">
    <source>
        <dbReference type="ARBA" id="ARBA00004651"/>
    </source>
</evidence>
<reference evidence="6" key="1">
    <citation type="submission" date="2018-05" db="EMBL/GenBank/DDBJ databases">
        <authorList>
            <person name="Lanie J.A."/>
            <person name="Ng W.-L."/>
            <person name="Kazmierczak K.M."/>
            <person name="Andrzejewski T.M."/>
            <person name="Davidsen T.M."/>
            <person name="Wayne K.J."/>
            <person name="Tettelin H."/>
            <person name="Glass J.I."/>
            <person name="Rusch D."/>
            <person name="Podicherti R."/>
            <person name="Tsui H.-C.T."/>
            <person name="Winkler M.E."/>
        </authorList>
    </citation>
    <scope>NUCLEOTIDE SEQUENCE</scope>
</reference>
<dbReference type="GO" id="GO:0035556">
    <property type="term" value="P:intracellular signal transduction"/>
    <property type="evidence" value="ECO:0007669"/>
    <property type="project" value="InterPro"/>
</dbReference>
<dbReference type="GO" id="GO:0006171">
    <property type="term" value="P:cAMP biosynthetic process"/>
    <property type="evidence" value="ECO:0007669"/>
    <property type="project" value="TreeGrafter"/>
</dbReference>
<dbReference type="InterPro" id="IPR001054">
    <property type="entry name" value="A/G_cyclase"/>
</dbReference>
<dbReference type="SUPFAM" id="SSF55073">
    <property type="entry name" value="Nucleotide cyclase"/>
    <property type="match status" value="1"/>
</dbReference>
<dbReference type="SUPFAM" id="SSF54292">
    <property type="entry name" value="2Fe-2S ferredoxin-like"/>
    <property type="match status" value="1"/>
</dbReference>
<dbReference type="AlphaFoldDB" id="A0A381RXE9"/>
<dbReference type="PANTHER" id="PTHR43081:SF17">
    <property type="entry name" value="BLL5647 PROTEIN"/>
    <property type="match status" value="1"/>
</dbReference>
<name>A0A381RXE9_9ZZZZ</name>
<keyword evidence="3" id="KW-0472">Membrane</keyword>
<gene>
    <name evidence="6" type="ORF">METZ01_LOCUS49354</name>
</gene>
<dbReference type="GO" id="GO:0005886">
    <property type="term" value="C:plasma membrane"/>
    <property type="evidence" value="ECO:0007669"/>
    <property type="project" value="UniProtKB-SubCell"/>
</dbReference>
<dbReference type="GO" id="GO:0051536">
    <property type="term" value="F:iron-sulfur cluster binding"/>
    <property type="evidence" value="ECO:0007669"/>
    <property type="project" value="InterPro"/>
</dbReference>
<evidence type="ECO:0000256" key="3">
    <source>
        <dbReference type="ARBA" id="ARBA00023136"/>
    </source>
</evidence>
<dbReference type="Gene3D" id="3.10.20.30">
    <property type="match status" value="1"/>
</dbReference>
<feature type="non-terminal residue" evidence="6">
    <location>
        <position position="198"/>
    </location>
</feature>
<evidence type="ECO:0000313" key="6">
    <source>
        <dbReference type="EMBL" id="SUZ96500.1"/>
    </source>
</evidence>
<organism evidence="6">
    <name type="scientific">marine metagenome</name>
    <dbReference type="NCBI Taxonomy" id="408172"/>
    <lineage>
        <taxon>unclassified sequences</taxon>
        <taxon>metagenomes</taxon>
        <taxon>ecological metagenomes</taxon>
    </lineage>
</organism>
<dbReference type="InterPro" id="IPR012675">
    <property type="entry name" value="Beta-grasp_dom_sf"/>
</dbReference>
<protein>
    <recommendedName>
        <fullName evidence="7">Guanylate cyclase domain-containing protein</fullName>
    </recommendedName>
</protein>
<evidence type="ECO:0000256" key="2">
    <source>
        <dbReference type="ARBA" id="ARBA00022475"/>
    </source>
</evidence>
<feature type="domain" description="Guanylate cyclase" evidence="4">
    <location>
        <begin position="119"/>
        <end position="198"/>
    </location>
</feature>
<dbReference type="Pfam" id="PF00111">
    <property type="entry name" value="Fer2"/>
    <property type="match status" value="1"/>
</dbReference>
<sequence>MPKIDFLPDNKIFEVEPGETILQTASRNGIPHVNACGGEGKCTTCRLLILEGIENCSPETEKELSLKDKAHTTDEFRLACQTTINGDVVVRRLVLNKEDIESVSERSVSGRLGESKMIAILFSDIRGFTPFSEKLTPYDVVFILNRYFNRMVKAVEENYGKVDNYIGDGMVAIFGLHNEQNPAQYAVKSALEMCAEMD</sequence>
<feature type="domain" description="2Fe-2S ferredoxin-type" evidence="5">
    <location>
        <begin position="2"/>
        <end position="96"/>
    </location>
</feature>
<dbReference type="InterPro" id="IPR029787">
    <property type="entry name" value="Nucleotide_cyclase"/>
</dbReference>
<comment type="subcellular location">
    <subcellularLocation>
        <location evidence="1">Cell membrane</location>
        <topology evidence="1">Multi-pass membrane protein</topology>
    </subcellularLocation>
</comment>
<dbReference type="EMBL" id="UINC01002421">
    <property type="protein sequence ID" value="SUZ96500.1"/>
    <property type="molecule type" value="Genomic_DNA"/>
</dbReference>
<accession>A0A381RXE9</accession>
<evidence type="ECO:0008006" key="7">
    <source>
        <dbReference type="Google" id="ProtNLM"/>
    </source>
</evidence>
<dbReference type="InterPro" id="IPR050697">
    <property type="entry name" value="Adenylyl/Guanylyl_Cyclase_3/4"/>
</dbReference>
<dbReference type="PANTHER" id="PTHR43081">
    <property type="entry name" value="ADENYLATE CYCLASE, TERMINAL-DIFFERENTIATION SPECIFIC-RELATED"/>
    <property type="match status" value="1"/>
</dbReference>
<evidence type="ECO:0000259" key="5">
    <source>
        <dbReference type="PROSITE" id="PS51085"/>
    </source>
</evidence>
<dbReference type="CDD" id="cd07302">
    <property type="entry name" value="CHD"/>
    <property type="match status" value="1"/>
</dbReference>
<evidence type="ECO:0000259" key="4">
    <source>
        <dbReference type="PROSITE" id="PS50125"/>
    </source>
</evidence>
<feature type="non-terminal residue" evidence="6">
    <location>
        <position position="1"/>
    </location>
</feature>
<dbReference type="CDD" id="cd00207">
    <property type="entry name" value="fer2"/>
    <property type="match status" value="1"/>
</dbReference>
<proteinExistence type="predicted"/>
<dbReference type="PROSITE" id="PS50125">
    <property type="entry name" value="GUANYLATE_CYCLASE_2"/>
    <property type="match status" value="1"/>
</dbReference>